<keyword evidence="4" id="KW-0862">Zinc</keyword>
<feature type="non-terminal residue" evidence="6">
    <location>
        <position position="1"/>
    </location>
</feature>
<dbReference type="InterPro" id="IPR012337">
    <property type="entry name" value="RNaseH-like_sf"/>
</dbReference>
<dbReference type="Proteomes" id="UP000076727">
    <property type="component" value="Unassembled WGS sequence"/>
</dbReference>
<dbReference type="SUPFAM" id="SSF53098">
    <property type="entry name" value="Ribonuclease H-like"/>
    <property type="match status" value="1"/>
</dbReference>
<evidence type="ECO:0000256" key="1">
    <source>
        <dbReference type="ARBA" id="ARBA00004123"/>
    </source>
</evidence>
<reference evidence="6 7" key="1">
    <citation type="journal article" date="2016" name="Mol. Biol. Evol.">
        <title>Comparative Genomics of Early-Diverging Mushroom-Forming Fungi Provides Insights into the Origins of Lignocellulose Decay Capabilities.</title>
        <authorList>
            <person name="Nagy L.G."/>
            <person name="Riley R."/>
            <person name="Tritt A."/>
            <person name="Adam C."/>
            <person name="Daum C."/>
            <person name="Floudas D."/>
            <person name="Sun H."/>
            <person name="Yadav J.S."/>
            <person name="Pangilinan J."/>
            <person name="Larsson K.H."/>
            <person name="Matsuura K."/>
            <person name="Barry K."/>
            <person name="Labutti K."/>
            <person name="Kuo R."/>
            <person name="Ohm R.A."/>
            <person name="Bhattacharya S.S."/>
            <person name="Shirouzu T."/>
            <person name="Yoshinaga Y."/>
            <person name="Martin F.M."/>
            <person name="Grigoriev I.V."/>
            <person name="Hibbett D.S."/>
        </authorList>
    </citation>
    <scope>NUCLEOTIDE SEQUENCE [LARGE SCALE GENOMIC DNA]</scope>
    <source>
        <strain evidence="6 7">L-15889</strain>
    </source>
</reference>
<proteinExistence type="predicted"/>
<gene>
    <name evidence="6" type="ORF">DAEQUDRAFT_680200</name>
</gene>
<dbReference type="EMBL" id="KV429174">
    <property type="protein sequence ID" value="KZT63538.1"/>
    <property type="molecule type" value="Genomic_DNA"/>
</dbReference>
<dbReference type="InterPro" id="IPR052035">
    <property type="entry name" value="ZnF_BED_domain_contain"/>
</dbReference>
<dbReference type="PANTHER" id="PTHR46481">
    <property type="entry name" value="ZINC FINGER BED DOMAIN-CONTAINING PROTEIN 4"/>
    <property type="match status" value="1"/>
</dbReference>
<keyword evidence="2" id="KW-0479">Metal-binding</keyword>
<dbReference type="STRING" id="1314783.A0A165KST2"/>
<keyword evidence="7" id="KW-1185">Reference proteome</keyword>
<sequence>RCFPHVINIAVQTGVRQLTNQRLMEQVTYALALQDDPVSQARTVVRVSKASGRRREEFQDTIKEGNAVKLFGDSPLPEAVLLLDVDTRWSSIYAMIDRVLELNQAIDEFLKRPNQEAIQHNCLRQVSLELLCDIREFLQVPHLVQEVLSAQKTPTLSMALPGYEKLLAVLRLLKKKLWRIAHGIDACIKKLEEYLGKARQTDMYILAMST</sequence>
<keyword evidence="5" id="KW-0539">Nucleus</keyword>
<comment type="subcellular location">
    <subcellularLocation>
        <location evidence="1">Nucleus</location>
    </subcellularLocation>
</comment>
<name>A0A165KST2_9APHY</name>
<evidence type="ECO:0000313" key="7">
    <source>
        <dbReference type="Proteomes" id="UP000076727"/>
    </source>
</evidence>
<evidence type="ECO:0000256" key="3">
    <source>
        <dbReference type="ARBA" id="ARBA00022771"/>
    </source>
</evidence>
<evidence type="ECO:0000256" key="2">
    <source>
        <dbReference type="ARBA" id="ARBA00022723"/>
    </source>
</evidence>
<keyword evidence="3" id="KW-0863">Zinc-finger</keyword>
<dbReference type="GO" id="GO:0008270">
    <property type="term" value="F:zinc ion binding"/>
    <property type="evidence" value="ECO:0007669"/>
    <property type="project" value="UniProtKB-KW"/>
</dbReference>
<protein>
    <submittedName>
        <fullName evidence="6">Uncharacterized protein</fullName>
    </submittedName>
</protein>
<organism evidence="6 7">
    <name type="scientific">Daedalea quercina L-15889</name>
    <dbReference type="NCBI Taxonomy" id="1314783"/>
    <lineage>
        <taxon>Eukaryota</taxon>
        <taxon>Fungi</taxon>
        <taxon>Dikarya</taxon>
        <taxon>Basidiomycota</taxon>
        <taxon>Agaricomycotina</taxon>
        <taxon>Agaricomycetes</taxon>
        <taxon>Polyporales</taxon>
        <taxon>Fomitopsis</taxon>
    </lineage>
</organism>
<dbReference type="OrthoDB" id="2790258at2759"/>
<evidence type="ECO:0000256" key="5">
    <source>
        <dbReference type="ARBA" id="ARBA00023242"/>
    </source>
</evidence>
<evidence type="ECO:0000256" key="4">
    <source>
        <dbReference type="ARBA" id="ARBA00022833"/>
    </source>
</evidence>
<dbReference type="GO" id="GO:0005634">
    <property type="term" value="C:nucleus"/>
    <property type="evidence" value="ECO:0007669"/>
    <property type="project" value="UniProtKB-SubCell"/>
</dbReference>
<accession>A0A165KST2</accession>
<dbReference type="PANTHER" id="PTHR46481:SF10">
    <property type="entry name" value="ZINC FINGER BED DOMAIN-CONTAINING PROTEIN 39"/>
    <property type="match status" value="1"/>
</dbReference>
<evidence type="ECO:0000313" key="6">
    <source>
        <dbReference type="EMBL" id="KZT63538.1"/>
    </source>
</evidence>
<dbReference type="AlphaFoldDB" id="A0A165KST2"/>